<evidence type="ECO:0000256" key="1">
    <source>
        <dbReference type="SAM" id="Phobius"/>
    </source>
</evidence>
<gene>
    <name evidence="2" type="ORF">CLPUN_39150</name>
</gene>
<dbReference type="RefSeq" id="WP_077848899.1">
    <property type="nucleotide sequence ID" value="NZ_LZZM01000199.1"/>
</dbReference>
<dbReference type="Proteomes" id="UP000190890">
    <property type="component" value="Unassembled WGS sequence"/>
</dbReference>
<reference evidence="2 3" key="1">
    <citation type="submission" date="2016-05" db="EMBL/GenBank/DDBJ databases">
        <title>Microbial solvent formation.</title>
        <authorList>
            <person name="Poehlein A."/>
            <person name="Montoya Solano J.D."/>
            <person name="Flitsch S."/>
            <person name="Krabben P."/>
            <person name="Duerre P."/>
            <person name="Daniel R."/>
        </authorList>
    </citation>
    <scope>NUCLEOTIDE SEQUENCE [LARGE SCALE GENOMIC DNA]</scope>
    <source>
        <strain evidence="2 3">DSM 2619</strain>
    </source>
</reference>
<dbReference type="EMBL" id="LZZM01000199">
    <property type="protein sequence ID" value="OOM74462.1"/>
    <property type="molecule type" value="Genomic_DNA"/>
</dbReference>
<evidence type="ECO:0000313" key="2">
    <source>
        <dbReference type="EMBL" id="OOM74462.1"/>
    </source>
</evidence>
<comment type="caution">
    <text evidence="2">The sequence shown here is derived from an EMBL/GenBank/DDBJ whole genome shotgun (WGS) entry which is preliminary data.</text>
</comment>
<evidence type="ECO:0000313" key="3">
    <source>
        <dbReference type="Proteomes" id="UP000190890"/>
    </source>
</evidence>
<keyword evidence="1" id="KW-1133">Transmembrane helix</keyword>
<keyword evidence="3" id="KW-1185">Reference proteome</keyword>
<keyword evidence="1" id="KW-0472">Membrane</keyword>
<protein>
    <submittedName>
        <fullName evidence="2">Uncharacterized protein</fullName>
    </submittedName>
</protein>
<feature type="transmembrane region" description="Helical" evidence="1">
    <location>
        <begin position="36"/>
        <end position="56"/>
    </location>
</feature>
<dbReference type="OrthoDB" id="1932429at2"/>
<sequence>MIVKIKNIMKFRKLSLICLFLSVPSSFIGGVLSIEVLTFVGIELLIVFIVISFLFWKCPHCNERLPIRFNSKEDIDDNYICPYCNGKF</sequence>
<name>A0A1S8T9V5_9CLOT</name>
<dbReference type="AlphaFoldDB" id="A0A1S8T9V5"/>
<organism evidence="2 3">
    <name type="scientific">Clostridium puniceum</name>
    <dbReference type="NCBI Taxonomy" id="29367"/>
    <lineage>
        <taxon>Bacteria</taxon>
        <taxon>Bacillati</taxon>
        <taxon>Bacillota</taxon>
        <taxon>Clostridia</taxon>
        <taxon>Eubacteriales</taxon>
        <taxon>Clostridiaceae</taxon>
        <taxon>Clostridium</taxon>
    </lineage>
</organism>
<keyword evidence="1" id="KW-0812">Transmembrane</keyword>
<proteinExistence type="predicted"/>
<accession>A0A1S8T9V5</accession>